<dbReference type="CDD" id="cd14335">
    <property type="entry name" value="UBA_SnRK1_plant"/>
    <property type="match status" value="1"/>
</dbReference>
<dbReference type="PANTHER" id="PTHR24346">
    <property type="entry name" value="MAP/MICROTUBULE AFFINITY-REGULATING KINASE"/>
    <property type="match status" value="1"/>
</dbReference>
<organism evidence="10">
    <name type="scientific">Salvia splendens</name>
    <name type="common">Scarlet sage</name>
    <dbReference type="NCBI Taxonomy" id="180675"/>
    <lineage>
        <taxon>Eukaryota</taxon>
        <taxon>Viridiplantae</taxon>
        <taxon>Streptophyta</taxon>
        <taxon>Embryophyta</taxon>
        <taxon>Tracheophyta</taxon>
        <taxon>Spermatophyta</taxon>
        <taxon>Magnoliopsida</taxon>
        <taxon>eudicotyledons</taxon>
        <taxon>Gunneridae</taxon>
        <taxon>Pentapetalae</taxon>
        <taxon>asterids</taxon>
        <taxon>lamiids</taxon>
        <taxon>Lamiales</taxon>
        <taxon>Lamiaceae</taxon>
        <taxon>Nepetoideae</taxon>
        <taxon>Mentheae</taxon>
        <taxon>Salviinae</taxon>
        <taxon>Salvia</taxon>
        <taxon>Salvia subgen. Calosphace</taxon>
        <taxon>core Calosphace</taxon>
    </lineage>
</organism>
<dbReference type="PROSITE" id="PS00108">
    <property type="entry name" value="PROTEIN_KINASE_ST"/>
    <property type="match status" value="1"/>
</dbReference>
<keyword evidence="11" id="KW-1185">Reference proteome</keyword>
<dbReference type="InterPro" id="IPR000719">
    <property type="entry name" value="Prot_kinase_dom"/>
</dbReference>
<dbReference type="Pfam" id="PF00069">
    <property type="entry name" value="Pkinase"/>
    <property type="match status" value="1"/>
</dbReference>
<proteinExistence type="inferred from homology"/>
<dbReference type="Gene3D" id="1.10.510.10">
    <property type="entry name" value="Transferase(Phosphotransferase) domain 1"/>
    <property type="match status" value="1"/>
</dbReference>
<dbReference type="GO" id="GO:0035556">
    <property type="term" value="P:intracellular signal transduction"/>
    <property type="evidence" value="ECO:0007669"/>
    <property type="project" value="TreeGrafter"/>
</dbReference>
<dbReference type="EMBL" id="PNBA02000658">
    <property type="protein sequence ID" value="KAG6383265.1"/>
    <property type="molecule type" value="Genomic_DNA"/>
</dbReference>
<comment type="caution">
    <text evidence="10">The sequence shown here is derived from an EMBL/GenBank/DDBJ whole genome shotgun (WGS) entry which is preliminary data.</text>
</comment>
<evidence type="ECO:0000256" key="4">
    <source>
        <dbReference type="ARBA" id="ARBA00022741"/>
    </source>
</evidence>
<sequence>MIMEYMVQGELFDHISRKGRLPEDEARQYFQQIIAGVEHCHSKNVVHRDLKLENLLLDGQGNVKIADFGLSNIMRDGNLLRTTCGSTNYIAPEILSGKHYGHEVDIWSCGAILYSLLCGTLAFHDQNICTLCNKITTATYARPTHVSAGARDLIERILVVDPSRRITIDGIRHHPWFQPNLPPYLALNASQPTLDYEIIEKVVGLGFTKGFIMLSLHTNVQNNAAVAYYILLDNRVRA</sequence>
<keyword evidence="5" id="KW-0418">Kinase</keyword>
<gene>
    <name evidence="10" type="ORF">SASPL_156988</name>
</gene>
<evidence type="ECO:0000256" key="7">
    <source>
        <dbReference type="ARBA" id="ARBA00058225"/>
    </source>
</evidence>
<evidence type="ECO:0000313" key="11">
    <source>
        <dbReference type="Proteomes" id="UP000298416"/>
    </source>
</evidence>
<dbReference type="SUPFAM" id="SSF56112">
    <property type="entry name" value="Protein kinase-like (PK-like)"/>
    <property type="match status" value="1"/>
</dbReference>
<dbReference type="AlphaFoldDB" id="A0A8X8VVP4"/>
<dbReference type="Proteomes" id="UP000298416">
    <property type="component" value="Unassembled WGS sequence"/>
</dbReference>
<reference evidence="10" key="1">
    <citation type="submission" date="2018-01" db="EMBL/GenBank/DDBJ databases">
        <authorList>
            <person name="Mao J.F."/>
        </authorList>
    </citation>
    <scope>NUCLEOTIDE SEQUENCE</scope>
    <source>
        <strain evidence="10">Huo1</strain>
        <tissue evidence="10">Leaf</tissue>
    </source>
</reference>
<keyword evidence="4" id="KW-0547">Nucleotide-binding</keyword>
<comment type="function">
    <text evidence="7">CIPK serine-threonine protein kinases interact with CBL proteins. Binding of a CBL protein to the regulatory NAF domain of CIPK protein lead to the activation of the kinase in a calcium-dependent manner.</text>
</comment>
<name>A0A8X8VVP4_SALSN</name>
<keyword evidence="2" id="KW-0723">Serine/threonine-protein kinase</keyword>
<keyword evidence="3" id="KW-0808">Transferase</keyword>
<evidence type="ECO:0000256" key="2">
    <source>
        <dbReference type="ARBA" id="ARBA00022527"/>
    </source>
</evidence>
<feature type="domain" description="UBA" evidence="9">
    <location>
        <begin position="193"/>
        <end position="233"/>
    </location>
</feature>
<dbReference type="GO" id="GO:0005737">
    <property type="term" value="C:cytoplasm"/>
    <property type="evidence" value="ECO:0007669"/>
    <property type="project" value="TreeGrafter"/>
</dbReference>
<feature type="domain" description="Protein kinase" evidence="8">
    <location>
        <begin position="1"/>
        <end position="177"/>
    </location>
</feature>
<accession>A0A8X8VVP4</accession>
<evidence type="ECO:0000256" key="6">
    <source>
        <dbReference type="ARBA" id="ARBA00022840"/>
    </source>
</evidence>
<dbReference type="GO" id="GO:0004674">
    <property type="term" value="F:protein serine/threonine kinase activity"/>
    <property type="evidence" value="ECO:0007669"/>
    <property type="project" value="UniProtKB-KW"/>
</dbReference>
<evidence type="ECO:0000259" key="9">
    <source>
        <dbReference type="PROSITE" id="PS50030"/>
    </source>
</evidence>
<dbReference type="PROSITE" id="PS50030">
    <property type="entry name" value="UBA"/>
    <property type="match status" value="1"/>
</dbReference>
<dbReference type="PANTHER" id="PTHR24346:SF82">
    <property type="entry name" value="KP78A-RELATED"/>
    <property type="match status" value="1"/>
</dbReference>
<protein>
    <recommendedName>
        <fullName evidence="12">Protein kinase domain-containing protein</fullName>
    </recommendedName>
</protein>
<dbReference type="InterPro" id="IPR011009">
    <property type="entry name" value="Kinase-like_dom_sf"/>
</dbReference>
<evidence type="ECO:0000256" key="3">
    <source>
        <dbReference type="ARBA" id="ARBA00022679"/>
    </source>
</evidence>
<reference evidence="10" key="2">
    <citation type="submission" date="2020-08" db="EMBL/GenBank/DDBJ databases">
        <title>Plant Genome Project.</title>
        <authorList>
            <person name="Zhang R.-G."/>
        </authorList>
    </citation>
    <scope>NUCLEOTIDE SEQUENCE</scope>
    <source>
        <strain evidence="10">Huo1</strain>
        <tissue evidence="10">Leaf</tissue>
    </source>
</reference>
<dbReference type="PROSITE" id="PS50011">
    <property type="entry name" value="PROTEIN_KINASE_DOM"/>
    <property type="match status" value="1"/>
</dbReference>
<comment type="similarity">
    <text evidence="1">Belongs to the protein kinase superfamily. CAMK Ser/Thr protein kinase family. SNF1 subfamily.</text>
</comment>
<dbReference type="FunFam" id="1.10.510.10:FF:000571">
    <property type="entry name" value="Maternal embryonic leucine zipper kinase"/>
    <property type="match status" value="1"/>
</dbReference>
<dbReference type="InterPro" id="IPR008271">
    <property type="entry name" value="Ser/Thr_kinase_AS"/>
</dbReference>
<evidence type="ECO:0000256" key="1">
    <source>
        <dbReference type="ARBA" id="ARBA00006234"/>
    </source>
</evidence>
<evidence type="ECO:0000259" key="8">
    <source>
        <dbReference type="PROSITE" id="PS50011"/>
    </source>
</evidence>
<dbReference type="SMART" id="SM00220">
    <property type="entry name" value="S_TKc"/>
    <property type="match status" value="1"/>
</dbReference>
<evidence type="ECO:0008006" key="12">
    <source>
        <dbReference type="Google" id="ProtNLM"/>
    </source>
</evidence>
<dbReference type="GO" id="GO:0005524">
    <property type="term" value="F:ATP binding"/>
    <property type="evidence" value="ECO:0007669"/>
    <property type="project" value="UniProtKB-KW"/>
</dbReference>
<evidence type="ECO:0000313" key="10">
    <source>
        <dbReference type="EMBL" id="KAG6383265.1"/>
    </source>
</evidence>
<evidence type="ECO:0000256" key="5">
    <source>
        <dbReference type="ARBA" id="ARBA00022777"/>
    </source>
</evidence>
<dbReference type="InterPro" id="IPR015940">
    <property type="entry name" value="UBA"/>
</dbReference>
<keyword evidence="6" id="KW-0067">ATP-binding</keyword>